<dbReference type="InterPro" id="IPR015946">
    <property type="entry name" value="KH_dom-like_a/b"/>
</dbReference>
<reference evidence="1 2" key="1">
    <citation type="submission" date="2018-06" db="EMBL/GenBank/DDBJ databases">
        <title>Phytoactinopolyspora halophila sp. nov., a novel halophilic actinomycete isolated from a saline soil in China.</title>
        <authorList>
            <person name="Tang S.-K."/>
        </authorList>
    </citation>
    <scope>NUCLEOTIDE SEQUENCE [LARGE SCALE GENOMIC DNA]</scope>
    <source>
        <strain evidence="1 2">YIM 96934</strain>
    </source>
</reference>
<dbReference type="EMBL" id="QMIG01000002">
    <property type="protein sequence ID" value="RAW17939.1"/>
    <property type="molecule type" value="Genomic_DNA"/>
</dbReference>
<dbReference type="PANTHER" id="PTHR34352:SF1">
    <property type="entry name" value="PROTEIN YHFA"/>
    <property type="match status" value="1"/>
</dbReference>
<dbReference type="OrthoDB" id="4864805at2"/>
<organism evidence="1 2">
    <name type="scientific">Phytoactinopolyspora halophila</name>
    <dbReference type="NCBI Taxonomy" id="1981511"/>
    <lineage>
        <taxon>Bacteria</taxon>
        <taxon>Bacillati</taxon>
        <taxon>Actinomycetota</taxon>
        <taxon>Actinomycetes</taxon>
        <taxon>Jiangellales</taxon>
        <taxon>Jiangellaceae</taxon>
        <taxon>Phytoactinopolyspora</taxon>
    </lineage>
</organism>
<keyword evidence="2" id="KW-1185">Reference proteome</keyword>
<dbReference type="PANTHER" id="PTHR34352">
    <property type="entry name" value="PROTEIN YHFA"/>
    <property type="match status" value="1"/>
</dbReference>
<dbReference type="SUPFAM" id="SSF82784">
    <property type="entry name" value="OsmC-like"/>
    <property type="match status" value="1"/>
</dbReference>
<dbReference type="Pfam" id="PF02566">
    <property type="entry name" value="OsmC"/>
    <property type="match status" value="1"/>
</dbReference>
<dbReference type="RefSeq" id="WP_112256897.1">
    <property type="nucleotide sequence ID" value="NZ_QMIG01000002.1"/>
</dbReference>
<comment type="caution">
    <text evidence="1">The sequence shown here is derived from an EMBL/GenBank/DDBJ whole genome shotgun (WGS) entry which is preliminary data.</text>
</comment>
<dbReference type="AlphaFoldDB" id="A0A329R1V1"/>
<accession>A0A329R1V1</accession>
<sequence length="140" mass="15317">MAQDTRRSVSIHRTAAKQFVATNARGGELTVGEGRDGEFTPVELLMTAIGACSGIDVDILTSRRSEPESFEMEVSGDKIRDDAGNRMENLELVFRVRFPDGPDGDAARDVLPDAVTRSHDRLCTVSRTVELPSPVNVRTE</sequence>
<protein>
    <submittedName>
        <fullName evidence="1">OsmC family peroxiredoxin</fullName>
    </submittedName>
</protein>
<gene>
    <name evidence="1" type="ORF">DPM12_03605</name>
</gene>
<proteinExistence type="predicted"/>
<dbReference type="InterPro" id="IPR036102">
    <property type="entry name" value="OsmC/Ohrsf"/>
</dbReference>
<dbReference type="InterPro" id="IPR003718">
    <property type="entry name" value="OsmC/Ohr_fam"/>
</dbReference>
<evidence type="ECO:0000313" key="1">
    <source>
        <dbReference type="EMBL" id="RAW17939.1"/>
    </source>
</evidence>
<evidence type="ECO:0000313" key="2">
    <source>
        <dbReference type="Proteomes" id="UP000250462"/>
    </source>
</evidence>
<name>A0A329R1V1_9ACTN</name>
<dbReference type="Gene3D" id="3.30.300.20">
    <property type="match status" value="1"/>
</dbReference>
<dbReference type="Proteomes" id="UP000250462">
    <property type="component" value="Unassembled WGS sequence"/>
</dbReference>